<dbReference type="RefSeq" id="WP_269799314.1">
    <property type="nucleotide sequence ID" value="NZ_FMWG01000004.1"/>
</dbReference>
<reference evidence="2 3" key="1">
    <citation type="submission" date="2016-10" db="EMBL/GenBank/DDBJ databases">
        <authorList>
            <person name="de Groot N.N."/>
        </authorList>
    </citation>
    <scope>NUCLEOTIDE SEQUENCE [LARGE SCALE GENOMIC DNA]</scope>
    <source>
        <strain evidence="2 3">U95</strain>
    </source>
</reference>
<feature type="region of interest" description="Disordered" evidence="1">
    <location>
        <begin position="1"/>
        <end position="40"/>
    </location>
</feature>
<dbReference type="EMBL" id="FMWG01000004">
    <property type="protein sequence ID" value="SCZ61882.1"/>
    <property type="molecule type" value="Genomic_DNA"/>
</dbReference>
<name>A0A1G5QJJ7_9RHOB</name>
<feature type="compositionally biased region" description="Basic and acidic residues" evidence="1">
    <location>
        <begin position="8"/>
        <end position="18"/>
    </location>
</feature>
<protein>
    <submittedName>
        <fullName evidence="2">Uncharacterized protein</fullName>
    </submittedName>
</protein>
<gene>
    <name evidence="2" type="ORF">SAMN04488118_104307</name>
</gene>
<evidence type="ECO:0000313" key="2">
    <source>
        <dbReference type="EMBL" id="SCZ61882.1"/>
    </source>
</evidence>
<evidence type="ECO:0000313" key="3">
    <source>
        <dbReference type="Proteomes" id="UP000198767"/>
    </source>
</evidence>
<organism evidence="2 3">
    <name type="scientific">Epibacterium ulvae</name>
    <dbReference type="NCBI Taxonomy" id="1156985"/>
    <lineage>
        <taxon>Bacteria</taxon>
        <taxon>Pseudomonadati</taxon>
        <taxon>Pseudomonadota</taxon>
        <taxon>Alphaproteobacteria</taxon>
        <taxon>Rhodobacterales</taxon>
        <taxon>Roseobacteraceae</taxon>
        <taxon>Epibacterium</taxon>
    </lineage>
</organism>
<evidence type="ECO:0000256" key="1">
    <source>
        <dbReference type="SAM" id="MobiDB-lite"/>
    </source>
</evidence>
<dbReference type="AlphaFoldDB" id="A0A1G5QJJ7"/>
<dbReference type="Proteomes" id="UP000198767">
    <property type="component" value="Unassembled WGS sequence"/>
</dbReference>
<accession>A0A1G5QJJ7</accession>
<sequence>MRKITKNSGEKIIKDTKRATRKPHSSGEKMGRVLDGLLGG</sequence>
<proteinExistence type="predicted"/>
<keyword evidence="3" id="KW-1185">Reference proteome</keyword>